<sequence>MKIDDECLIKLIGSCRNKFQVYWPARMPQLHTSLHFHLTLIVMINDSSRRDLFFHSQNFYRSVPAGAENPSLSRMCYWRLWEFLGPDHCDPLCEEAPLLLKYPFVEGRSSFSWEYGIGDFSVIAHGTRTLARGPDSPSVDKPCGGTQWSDFRDIGFSPMFALKKPTFSLLLCLPLLAQMLSSTHSFDRSLNLVHLQCKSTRLVSYYALFQGWLLLGKPPSCLCTLTSEQSFRGLSW</sequence>
<dbReference type="Proteomes" id="UP000321947">
    <property type="component" value="Unassembled WGS sequence"/>
</dbReference>
<evidence type="ECO:0000313" key="2">
    <source>
        <dbReference type="Proteomes" id="UP000321947"/>
    </source>
</evidence>
<comment type="caution">
    <text evidence="1">The sequence shown here is derived from an EMBL/GenBank/DDBJ whole genome shotgun (WGS) entry which is preliminary data.</text>
</comment>
<protein>
    <submittedName>
        <fullName evidence="1">Metallocarboxypeptidase inhibitor</fullName>
    </submittedName>
</protein>
<name>A0A5D3C5M3_CUCMM</name>
<organism evidence="1 2">
    <name type="scientific">Cucumis melo var. makuwa</name>
    <name type="common">Oriental melon</name>
    <dbReference type="NCBI Taxonomy" id="1194695"/>
    <lineage>
        <taxon>Eukaryota</taxon>
        <taxon>Viridiplantae</taxon>
        <taxon>Streptophyta</taxon>
        <taxon>Embryophyta</taxon>
        <taxon>Tracheophyta</taxon>
        <taxon>Spermatophyta</taxon>
        <taxon>Magnoliopsida</taxon>
        <taxon>eudicotyledons</taxon>
        <taxon>Gunneridae</taxon>
        <taxon>Pentapetalae</taxon>
        <taxon>rosids</taxon>
        <taxon>fabids</taxon>
        <taxon>Cucurbitales</taxon>
        <taxon>Cucurbitaceae</taxon>
        <taxon>Benincaseae</taxon>
        <taxon>Cucumis</taxon>
    </lineage>
</organism>
<reference evidence="1 2" key="1">
    <citation type="submission" date="2019-08" db="EMBL/GenBank/DDBJ databases">
        <title>Draft genome sequences of two oriental melons (Cucumis melo L. var makuwa).</title>
        <authorList>
            <person name="Kwon S.-Y."/>
        </authorList>
    </citation>
    <scope>NUCLEOTIDE SEQUENCE [LARGE SCALE GENOMIC DNA]</scope>
    <source>
        <strain evidence="2">cv. Chang Bougi</strain>
        <tissue evidence="1">Leaf</tissue>
    </source>
</reference>
<dbReference type="EMBL" id="SSTD01013395">
    <property type="protein sequence ID" value="TYK06630.1"/>
    <property type="molecule type" value="Genomic_DNA"/>
</dbReference>
<dbReference type="AlphaFoldDB" id="A0A5D3C5M3"/>
<evidence type="ECO:0000313" key="1">
    <source>
        <dbReference type="EMBL" id="TYK06630.1"/>
    </source>
</evidence>
<accession>A0A5D3C5M3</accession>
<proteinExistence type="predicted"/>
<gene>
    <name evidence="1" type="ORF">E5676_scaffold453G001050</name>
</gene>